<protein>
    <submittedName>
        <fullName evidence="3">Uncharacterized protein LOC105180248</fullName>
    </submittedName>
</protein>
<feature type="domain" description="DUF4283" evidence="1">
    <location>
        <begin position="72"/>
        <end position="149"/>
    </location>
</feature>
<dbReference type="InterPro" id="IPR025558">
    <property type="entry name" value="DUF4283"/>
</dbReference>
<evidence type="ECO:0000259" key="1">
    <source>
        <dbReference type="Pfam" id="PF14111"/>
    </source>
</evidence>
<dbReference type="GeneID" id="105180248"/>
<sequence>MAKEKSFVAPVQTGLYVGNIPLNAFPEPIIDDKIAHAFNHSSRKTLKFIAPTLQNGEVIVRPTLDTIRNGSKRWKTTAVGYFLGKRPYFHHLKEYALSVWPGLREVTGTTNGFFFFQFKSVADIKDIIEGGPWLFQGQPILLQKWEPGMVLRKLKHTQVPVWVKLRHLSVELWTEEGLSIVASGVGKPLYPDAITRACTRLDFARVCVMLDVNSKMPKHIIIMTPDEEGGELPCKVDVEYEWLPPRCTNCMTLGH</sequence>
<reference evidence="3" key="1">
    <citation type="submission" date="2025-08" db="UniProtKB">
        <authorList>
            <consortium name="RefSeq"/>
        </authorList>
    </citation>
    <scope>IDENTIFICATION</scope>
</reference>
<name>A0A6I9V339_SESIN</name>
<gene>
    <name evidence="3" type="primary">LOC105180248</name>
</gene>
<dbReference type="Proteomes" id="UP000504604">
    <property type="component" value="Unplaced"/>
</dbReference>
<dbReference type="AlphaFoldDB" id="A0A6I9V339"/>
<accession>A0A6I9V339</accession>
<proteinExistence type="predicted"/>
<dbReference type="PANTHER" id="PTHR31286">
    <property type="entry name" value="GLYCINE-RICH CELL WALL STRUCTURAL PROTEIN 1.8-LIKE"/>
    <property type="match status" value="1"/>
</dbReference>
<evidence type="ECO:0000313" key="3">
    <source>
        <dbReference type="RefSeq" id="XP_011102225.1"/>
    </source>
</evidence>
<keyword evidence="2" id="KW-1185">Reference proteome</keyword>
<dbReference type="RefSeq" id="XP_011102225.1">
    <property type="nucleotide sequence ID" value="XM_011103923.1"/>
</dbReference>
<dbReference type="OrthoDB" id="1939300at2759"/>
<organism evidence="2 3">
    <name type="scientific">Sesamum indicum</name>
    <name type="common">Oriental sesame</name>
    <name type="synonym">Sesamum orientale</name>
    <dbReference type="NCBI Taxonomy" id="4182"/>
    <lineage>
        <taxon>Eukaryota</taxon>
        <taxon>Viridiplantae</taxon>
        <taxon>Streptophyta</taxon>
        <taxon>Embryophyta</taxon>
        <taxon>Tracheophyta</taxon>
        <taxon>Spermatophyta</taxon>
        <taxon>Magnoliopsida</taxon>
        <taxon>eudicotyledons</taxon>
        <taxon>Gunneridae</taxon>
        <taxon>Pentapetalae</taxon>
        <taxon>asterids</taxon>
        <taxon>lamiids</taxon>
        <taxon>Lamiales</taxon>
        <taxon>Pedaliaceae</taxon>
        <taxon>Sesamum</taxon>
    </lineage>
</organism>
<dbReference type="InParanoid" id="A0A6I9V339"/>
<dbReference type="InterPro" id="IPR040256">
    <property type="entry name" value="At4g02000-like"/>
</dbReference>
<evidence type="ECO:0000313" key="2">
    <source>
        <dbReference type="Proteomes" id="UP000504604"/>
    </source>
</evidence>
<dbReference type="Pfam" id="PF14111">
    <property type="entry name" value="DUF4283"/>
    <property type="match status" value="1"/>
</dbReference>
<dbReference type="FunCoup" id="A0A6I9V339">
    <property type="interactions" value="2"/>
</dbReference>
<dbReference type="KEGG" id="sind:105180248"/>
<dbReference type="PANTHER" id="PTHR31286:SF180">
    <property type="entry name" value="OS10G0362600 PROTEIN"/>
    <property type="match status" value="1"/>
</dbReference>